<dbReference type="SUPFAM" id="SSF51306">
    <property type="entry name" value="LexA/Signal peptidase"/>
    <property type="match status" value="1"/>
</dbReference>
<dbReference type="GO" id="GO:0004252">
    <property type="term" value="F:serine-type endopeptidase activity"/>
    <property type="evidence" value="ECO:0007669"/>
    <property type="project" value="InterPro"/>
</dbReference>
<organism evidence="2 3">
    <name type="scientific">Henriciella mobilis</name>
    <dbReference type="NCBI Taxonomy" id="2305467"/>
    <lineage>
        <taxon>Bacteria</taxon>
        <taxon>Pseudomonadati</taxon>
        <taxon>Pseudomonadota</taxon>
        <taxon>Alphaproteobacteria</taxon>
        <taxon>Hyphomonadales</taxon>
        <taxon>Hyphomonadaceae</taxon>
        <taxon>Henriciella</taxon>
    </lineage>
</organism>
<comment type="caution">
    <text evidence="2">The sequence shown here is derived from an EMBL/GenBank/DDBJ whole genome shotgun (WGS) entry which is preliminary data.</text>
</comment>
<dbReference type="OrthoDB" id="5360818at2"/>
<dbReference type="InterPro" id="IPR036286">
    <property type="entry name" value="LexA/Signal_pep-like_sf"/>
</dbReference>
<dbReference type="AlphaFoldDB" id="A0A399RCJ7"/>
<gene>
    <name evidence="2" type="ORF">D1223_10085</name>
</gene>
<protein>
    <submittedName>
        <fullName evidence="2">S26 family signal peptidase</fullName>
    </submittedName>
</protein>
<evidence type="ECO:0000259" key="1">
    <source>
        <dbReference type="Pfam" id="PF10502"/>
    </source>
</evidence>
<evidence type="ECO:0000313" key="2">
    <source>
        <dbReference type="EMBL" id="RIJ29286.1"/>
    </source>
</evidence>
<dbReference type="EMBL" id="QWFX01000012">
    <property type="protein sequence ID" value="RIJ29286.1"/>
    <property type="molecule type" value="Genomic_DNA"/>
</dbReference>
<dbReference type="Proteomes" id="UP000266385">
    <property type="component" value="Unassembled WGS sequence"/>
</dbReference>
<accession>A0A399RCJ7</accession>
<dbReference type="RefSeq" id="WP_119376313.1">
    <property type="nucleotide sequence ID" value="NZ_QWFX01000012.1"/>
</dbReference>
<keyword evidence="3" id="KW-1185">Reference proteome</keyword>
<dbReference type="InterPro" id="IPR019533">
    <property type="entry name" value="Peptidase_S26"/>
</dbReference>
<dbReference type="GO" id="GO:0006465">
    <property type="term" value="P:signal peptide processing"/>
    <property type="evidence" value="ECO:0007669"/>
    <property type="project" value="InterPro"/>
</dbReference>
<evidence type="ECO:0000313" key="3">
    <source>
        <dbReference type="Proteomes" id="UP000266385"/>
    </source>
</evidence>
<name>A0A399RCJ7_9PROT</name>
<reference evidence="2 3" key="1">
    <citation type="submission" date="2018-08" db="EMBL/GenBank/DDBJ databases">
        <title>Henriciella mobilis sp. nov., isolated from seawater.</title>
        <authorList>
            <person name="Cheng H."/>
            <person name="Wu Y.-H."/>
            <person name="Xu X.-W."/>
            <person name="Guo L.-L."/>
        </authorList>
    </citation>
    <scope>NUCLEOTIDE SEQUENCE [LARGE SCALE GENOMIC DNA]</scope>
    <source>
        <strain evidence="2 3">JN25</strain>
    </source>
</reference>
<proteinExistence type="predicted"/>
<dbReference type="Gene3D" id="2.10.109.10">
    <property type="entry name" value="Umud Fragment, subunit A"/>
    <property type="match status" value="1"/>
</dbReference>
<dbReference type="Pfam" id="PF10502">
    <property type="entry name" value="Peptidase_S26"/>
    <property type="match status" value="1"/>
</dbReference>
<feature type="domain" description="Peptidase S26" evidence="1">
    <location>
        <begin position="7"/>
        <end position="159"/>
    </location>
</feature>
<sequence length="166" mass="18307">MKRRALLMTGAGIGLALFGLIFSPMDRLIWNRTGSAPQGLYWLSDEPFTPGRWVVVSARSAEAQWAEEHGFVGRDWPLLKQVGGLPGDEICRSGVDVSINGRPVARARERDSMGRALPVWQGCVLLDEEQVFLLAPHPDSLDGRYFGAMQRSDLVGVARPLMTSDE</sequence>